<feature type="domain" description="Tyr recombinase" evidence="5">
    <location>
        <begin position="200"/>
        <end position="383"/>
    </location>
</feature>
<evidence type="ECO:0000256" key="3">
    <source>
        <dbReference type="ARBA" id="ARBA00023125"/>
    </source>
</evidence>
<proteinExistence type="inferred from homology"/>
<evidence type="ECO:0000256" key="2">
    <source>
        <dbReference type="ARBA" id="ARBA00022908"/>
    </source>
</evidence>
<dbReference type="EMBL" id="RYER01000015">
    <property type="protein sequence ID" value="RUO16875.1"/>
    <property type="molecule type" value="Genomic_DNA"/>
</dbReference>
<gene>
    <name evidence="6" type="ORF">EJK54_0678</name>
</gene>
<sequence length="397" mass="46125">MLTEVWLKANNGKPRDKVTEIADRDGMSVRISPKGKIVFQLRYRFNGKLKRFDLGVYPLISLKQAREKSLSAKTQLLHGKDPKLEEQIAKQAYINADTFYECFLQWYDKSAVITKKQASDIKRSFELYVFPVIGSLPINDITLQQYIIIIESISEKTPGIAERILTNTKQMLKWAKKREIVTHNILADLELSDFNLVRVKRKRYLSDDEIILFYKALYGSKISYRNRLATELALMFGCRGIELRRAKITDFQDGVWTVPPENHKVGHITQQPLIRPILPPMQALIDEAIAISRSEYLFDRRGEMLEKNAFLDITAGLIHWIDRHCSIQLPRFTFHDLRRTARTNFSAFTSRDIAEIMIGHTVGNMQQVYDHYNYLPQQTAAYKQWLKKLAELKQVAL</sequence>
<dbReference type="InterPro" id="IPR050808">
    <property type="entry name" value="Phage_Integrase"/>
</dbReference>
<dbReference type="InterPro" id="IPR053876">
    <property type="entry name" value="Phage_int_M"/>
</dbReference>
<dbReference type="PANTHER" id="PTHR30629">
    <property type="entry name" value="PROPHAGE INTEGRASE"/>
    <property type="match status" value="1"/>
</dbReference>
<dbReference type="Pfam" id="PF13356">
    <property type="entry name" value="Arm-DNA-bind_3"/>
    <property type="match status" value="1"/>
</dbReference>
<dbReference type="InterPro" id="IPR038488">
    <property type="entry name" value="Integrase_DNA-bd_sf"/>
</dbReference>
<name>A0ABY0BKR9_MORCA</name>
<keyword evidence="7" id="KW-1185">Reference proteome</keyword>
<evidence type="ECO:0000313" key="6">
    <source>
        <dbReference type="EMBL" id="RUO16875.1"/>
    </source>
</evidence>
<dbReference type="InterPro" id="IPR011010">
    <property type="entry name" value="DNA_brk_join_enz"/>
</dbReference>
<dbReference type="Pfam" id="PF22022">
    <property type="entry name" value="Phage_int_M"/>
    <property type="match status" value="1"/>
</dbReference>
<keyword evidence="2" id="KW-0229">DNA integration</keyword>
<reference evidence="6 7" key="1">
    <citation type="submission" date="2018-12" db="EMBL/GenBank/DDBJ databases">
        <title>Persistence of Moraxella catarrhalis in Chronic Obstructive Pulmonary Disease and Regulation of the Hag/MID Adhesin.</title>
        <authorList>
            <person name="Murphy T."/>
            <person name="Zhao X."/>
            <person name="Vyas G."/>
            <person name="Aluvathingal J."/>
            <person name="Nadendla S."/>
            <person name="Tallon L."/>
            <person name="Tettelin H."/>
        </authorList>
    </citation>
    <scope>NUCLEOTIDE SEQUENCE [LARGE SCALE GENOMIC DNA]</scope>
    <source>
        <strain evidence="6 7">173P27B1</strain>
    </source>
</reference>
<dbReference type="PROSITE" id="PS51898">
    <property type="entry name" value="TYR_RECOMBINASE"/>
    <property type="match status" value="1"/>
</dbReference>
<accession>A0ABY0BKR9</accession>
<dbReference type="Gene3D" id="1.10.150.130">
    <property type="match status" value="1"/>
</dbReference>
<dbReference type="InterPro" id="IPR002104">
    <property type="entry name" value="Integrase_catalytic"/>
</dbReference>
<protein>
    <submittedName>
        <fullName evidence="6">Phage integrase family protein</fullName>
    </submittedName>
</protein>
<dbReference type="SUPFAM" id="SSF56349">
    <property type="entry name" value="DNA breaking-rejoining enzymes"/>
    <property type="match status" value="1"/>
</dbReference>
<comment type="caution">
    <text evidence="6">The sequence shown here is derived from an EMBL/GenBank/DDBJ whole genome shotgun (WGS) entry which is preliminary data.</text>
</comment>
<dbReference type="Gene3D" id="1.10.443.10">
    <property type="entry name" value="Intergrase catalytic core"/>
    <property type="match status" value="1"/>
</dbReference>
<keyword evidence="3" id="KW-0238">DNA-binding</keyword>
<dbReference type="RefSeq" id="WP_126739562.1">
    <property type="nucleotide sequence ID" value="NZ_NXCF01000004.1"/>
</dbReference>
<keyword evidence="4" id="KW-0233">DNA recombination</keyword>
<evidence type="ECO:0000256" key="4">
    <source>
        <dbReference type="ARBA" id="ARBA00023172"/>
    </source>
</evidence>
<evidence type="ECO:0000256" key="1">
    <source>
        <dbReference type="ARBA" id="ARBA00008857"/>
    </source>
</evidence>
<dbReference type="InterPro" id="IPR013762">
    <property type="entry name" value="Integrase-like_cat_sf"/>
</dbReference>
<evidence type="ECO:0000259" key="5">
    <source>
        <dbReference type="PROSITE" id="PS51898"/>
    </source>
</evidence>
<dbReference type="PANTHER" id="PTHR30629:SF2">
    <property type="entry name" value="PROPHAGE INTEGRASE INTS-RELATED"/>
    <property type="match status" value="1"/>
</dbReference>
<dbReference type="Gene3D" id="3.30.160.390">
    <property type="entry name" value="Integrase, DNA-binding domain"/>
    <property type="match status" value="1"/>
</dbReference>
<dbReference type="Proteomes" id="UP000268436">
    <property type="component" value="Unassembled WGS sequence"/>
</dbReference>
<dbReference type="InterPro" id="IPR010998">
    <property type="entry name" value="Integrase_recombinase_N"/>
</dbReference>
<evidence type="ECO:0000313" key="7">
    <source>
        <dbReference type="Proteomes" id="UP000268436"/>
    </source>
</evidence>
<dbReference type="InterPro" id="IPR025166">
    <property type="entry name" value="Integrase_DNA_bind_dom"/>
</dbReference>
<comment type="similarity">
    <text evidence="1">Belongs to the 'phage' integrase family.</text>
</comment>
<organism evidence="6 7">
    <name type="scientific">Moraxella catarrhalis</name>
    <name type="common">Branhamella catarrhalis</name>
    <dbReference type="NCBI Taxonomy" id="480"/>
    <lineage>
        <taxon>Bacteria</taxon>
        <taxon>Pseudomonadati</taxon>
        <taxon>Pseudomonadota</taxon>
        <taxon>Gammaproteobacteria</taxon>
        <taxon>Moraxellales</taxon>
        <taxon>Moraxellaceae</taxon>
        <taxon>Moraxella</taxon>
    </lineage>
</organism>
<dbReference type="Pfam" id="PF00589">
    <property type="entry name" value="Phage_integrase"/>
    <property type="match status" value="1"/>
</dbReference>